<dbReference type="PANTHER" id="PTHR30602">
    <property type="entry name" value="AMINO-ACID ACETYLTRANSFERASE"/>
    <property type="match status" value="1"/>
</dbReference>
<dbReference type="InterPro" id="IPR010167">
    <property type="entry name" value="NH2A_AcTrfase"/>
</dbReference>
<evidence type="ECO:0000256" key="1">
    <source>
        <dbReference type="ARBA" id="ARBA00022679"/>
    </source>
</evidence>
<dbReference type="Gene3D" id="3.40.1160.10">
    <property type="entry name" value="Acetylglutamate kinase-like"/>
    <property type="match status" value="1"/>
</dbReference>
<protein>
    <submittedName>
        <fullName evidence="3">Uncharacterized protein</fullName>
    </submittedName>
</protein>
<reference evidence="3 4" key="1">
    <citation type="journal article" date="2024" name="Plant J.">
        <title>Genome sequences and population genomics reveal climatic adaptation and genomic divergence between two closely related sweetgum species.</title>
        <authorList>
            <person name="Xu W.Q."/>
            <person name="Ren C.Q."/>
            <person name="Zhang X.Y."/>
            <person name="Comes H.P."/>
            <person name="Liu X.H."/>
            <person name="Li Y.G."/>
            <person name="Kettle C.J."/>
            <person name="Jalonen R."/>
            <person name="Gaisberger H."/>
            <person name="Ma Y.Z."/>
            <person name="Qiu Y.X."/>
        </authorList>
    </citation>
    <scope>NUCLEOTIDE SEQUENCE [LARGE SCALE GENOMIC DNA]</scope>
    <source>
        <strain evidence="3">Hangzhou</strain>
    </source>
</reference>
<dbReference type="SUPFAM" id="SSF53633">
    <property type="entry name" value="Carbamate kinase-like"/>
    <property type="match status" value="1"/>
</dbReference>
<dbReference type="Proteomes" id="UP001415857">
    <property type="component" value="Unassembled WGS sequence"/>
</dbReference>
<dbReference type="GO" id="GO:0005737">
    <property type="term" value="C:cytoplasm"/>
    <property type="evidence" value="ECO:0007669"/>
    <property type="project" value="InterPro"/>
</dbReference>
<evidence type="ECO:0000256" key="2">
    <source>
        <dbReference type="ARBA" id="ARBA00023315"/>
    </source>
</evidence>
<dbReference type="EMBL" id="JBBPBK010000005">
    <property type="protein sequence ID" value="KAK9285840.1"/>
    <property type="molecule type" value="Genomic_DNA"/>
</dbReference>
<dbReference type="GO" id="GO:0006526">
    <property type="term" value="P:L-arginine biosynthetic process"/>
    <property type="evidence" value="ECO:0007669"/>
    <property type="project" value="InterPro"/>
</dbReference>
<evidence type="ECO:0000313" key="4">
    <source>
        <dbReference type="Proteomes" id="UP001415857"/>
    </source>
</evidence>
<accession>A0AAP0RVN2</accession>
<name>A0AAP0RVN2_LIQFO</name>
<dbReference type="PANTHER" id="PTHR30602:SF12">
    <property type="entry name" value="AMINO-ACID ACETYLTRANSFERASE NAGS1, CHLOROPLASTIC-RELATED"/>
    <property type="match status" value="1"/>
</dbReference>
<keyword evidence="2" id="KW-0012">Acyltransferase</keyword>
<comment type="caution">
    <text evidence="3">The sequence shown here is derived from an EMBL/GenBank/DDBJ whole genome shotgun (WGS) entry which is preliminary data.</text>
</comment>
<dbReference type="AlphaFoldDB" id="A0AAP0RVN2"/>
<sequence>MAAWCSSSCISLQNHIYSSPICNETPIQNFVGCSRNGYMKKLQRFQPTKCLSFVAVDEAERKREILMKRNVLSETENGDVEESNSAKEKQFVQWFREAWPYFFAHSQGTFVDISLLHHLGIRLVLVPGTHVLIDELLADRGSKPKLLANTESPILIL</sequence>
<dbReference type="InterPro" id="IPR036393">
    <property type="entry name" value="AceGlu_kinase-like_sf"/>
</dbReference>
<proteinExistence type="predicted"/>
<keyword evidence="1" id="KW-0808">Transferase</keyword>
<keyword evidence="4" id="KW-1185">Reference proteome</keyword>
<dbReference type="GO" id="GO:0004042">
    <property type="term" value="F:L-glutamate N-acetyltransferase activity"/>
    <property type="evidence" value="ECO:0007669"/>
    <property type="project" value="InterPro"/>
</dbReference>
<evidence type="ECO:0000313" key="3">
    <source>
        <dbReference type="EMBL" id="KAK9285840.1"/>
    </source>
</evidence>
<organism evidence="3 4">
    <name type="scientific">Liquidambar formosana</name>
    <name type="common">Formosan gum</name>
    <dbReference type="NCBI Taxonomy" id="63359"/>
    <lineage>
        <taxon>Eukaryota</taxon>
        <taxon>Viridiplantae</taxon>
        <taxon>Streptophyta</taxon>
        <taxon>Embryophyta</taxon>
        <taxon>Tracheophyta</taxon>
        <taxon>Spermatophyta</taxon>
        <taxon>Magnoliopsida</taxon>
        <taxon>eudicotyledons</taxon>
        <taxon>Gunneridae</taxon>
        <taxon>Pentapetalae</taxon>
        <taxon>Saxifragales</taxon>
        <taxon>Altingiaceae</taxon>
        <taxon>Liquidambar</taxon>
    </lineage>
</organism>
<gene>
    <name evidence="3" type="ORF">L1049_025041</name>
</gene>